<sequence length="265" mass="28917">MPRAIIIHPGFHKTGTSSLQQVLRRNRSALKGQVRIVLRGEMRDLVHAARGFSTWRDPFTLDKFARRFRALLEQLGPMPKRVLCLSSEELAGHMPGREGILDYSAAPVLATEMERIAAEIYPETPLSVCVTLRRPESWLRSAYWEHVKASSMTKEWNDFAASTGPGADLAAAADAMAAALSSPVHPVWLEACAELPLGPAGPLLDLCGIPAEVQRKLVPVPPANTRADDAVLLALLAANRDYTDRDARAAAKQAILKAAQETSRD</sequence>
<comment type="caution">
    <text evidence="1">The sequence shown here is derived from an EMBL/GenBank/DDBJ whole genome shotgun (WGS) entry which is preliminary data.</text>
</comment>
<evidence type="ECO:0000313" key="1">
    <source>
        <dbReference type="EMBL" id="TDE37431.1"/>
    </source>
</evidence>
<evidence type="ECO:0000313" key="2">
    <source>
        <dbReference type="Proteomes" id="UP000294662"/>
    </source>
</evidence>
<accession>A0A4R5ERF6</accession>
<dbReference type="RefSeq" id="WP_132829543.1">
    <property type="nucleotide sequence ID" value="NZ_SMFP01000007.1"/>
</dbReference>
<keyword evidence="2" id="KW-1185">Reference proteome</keyword>
<reference evidence="1 2" key="1">
    <citation type="submission" date="2019-03" db="EMBL/GenBank/DDBJ databases">
        <authorList>
            <person name="Zhang S."/>
        </authorList>
    </citation>
    <scope>NUCLEOTIDE SEQUENCE [LARGE SCALE GENOMIC DNA]</scope>
    <source>
        <strain evidence="1 2">S4J41</strain>
    </source>
</reference>
<dbReference type="AlphaFoldDB" id="A0A4R5ERF6"/>
<organism evidence="1 2">
    <name type="scientific">Antarcticimicrobium sediminis</name>
    <dbReference type="NCBI Taxonomy" id="2546227"/>
    <lineage>
        <taxon>Bacteria</taxon>
        <taxon>Pseudomonadati</taxon>
        <taxon>Pseudomonadota</taxon>
        <taxon>Alphaproteobacteria</taxon>
        <taxon>Rhodobacterales</taxon>
        <taxon>Paracoccaceae</taxon>
        <taxon>Antarcticimicrobium</taxon>
    </lineage>
</organism>
<gene>
    <name evidence="1" type="ORF">E1B25_11945</name>
</gene>
<dbReference type="SUPFAM" id="SSF52540">
    <property type="entry name" value="P-loop containing nucleoside triphosphate hydrolases"/>
    <property type="match status" value="1"/>
</dbReference>
<evidence type="ECO:0008006" key="3">
    <source>
        <dbReference type="Google" id="ProtNLM"/>
    </source>
</evidence>
<protein>
    <recommendedName>
        <fullName evidence="3">Sulfotransferase family protein</fullName>
    </recommendedName>
</protein>
<dbReference type="EMBL" id="SMFP01000007">
    <property type="protein sequence ID" value="TDE37431.1"/>
    <property type="molecule type" value="Genomic_DNA"/>
</dbReference>
<dbReference type="OrthoDB" id="7705857at2"/>
<proteinExistence type="predicted"/>
<dbReference type="Proteomes" id="UP000294662">
    <property type="component" value="Unassembled WGS sequence"/>
</dbReference>
<dbReference type="InterPro" id="IPR027417">
    <property type="entry name" value="P-loop_NTPase"/>
</dbReference>
<name>A0A4R5ERF6_9RHOB</name>